<dbReference type="RefSeq" id="WP_161811458.1">
    <property type="nucleotide sequence ID" value="NZ_BLJN01000002.1"/>
</dbReference>
<dbReference type="GO" id="GO:0005886">
    <property type="term" value="C:plasma membrane"/>
    <property type="evidence" value="ECO:0007669"/>
    <property type="project" value="UniProtKB-SubCell"/>
</dbReference>
<dbReference type="Pfam" id="PF00361">
    <property type="entry name" value="Proton_antipo_M"/>
    <property type="match status" value="1"/>
</dbReference>
<comment type="caution">
    <text evidence="10">The sequence shown here is derived from an EMBL/GenBank/DDBJ whole genome shotgun (WGS) entry which is preliminary data.</text>
</comment>
<sequence>MSTLLRHLPVLPIVLPLVSGALLLFLPQGRTVLRSSVALLSTIAQVAIAAYLLYRLIVPQPGLLEHGVEVYVLGGWVAPYGIVLVVDRLSALMLALNAAIALPVHVYSLAHWDRVGVHYHSMLQFLLMGLNGAFLTGDLFNLFVFFEILLSASYGLLLHGSNAVRVKAGLHYVAVNLAGSLIFLIGVALIYGVAGTLNMADLGVQWAAMAPEHRSLFEAGVGILGIAFLIKAGIWPLNFWLPKTYTAASPPVAAMFAIMTKVGVYALLRMGSLLAIPEAPAPFAGPWLFYGTVATMWFGIVGMLAARQLTRLVSFSVIVSSGTLLAVIALGVTSATAPVLLYLIASVPAGTAFFLIAGMTERLRVNSVTEENMAPQPTTYTAFMAGEPHEVGDNEYDEVGVAIPAALAFLGMAFVSCTILTTGLPPLVGFMAKFSMISALLGAAMDQSSLDAWLLIVSLLAAGFAGLIALTKRGMRSFWSTGRTTPRLRFIEAVPVAFLILLCVTMTIAAGPVMNYLDSAAEWLHEPNAYIHAVLPTREVSP</sequence>
<feature type="transmembrane region" description="Helical" evidence="8">
    <location>
        <begin position="6"/>
        <end position="25"/>
    </location>
</feature>
<dbReference type="NCBIfam" id="NF009309">
    <property type="entry name" value="PRK12666.1"/>
    <property type="match status" value="1"/>
</dbReference>
<keyword evidence="5 8" id="KW-1133">Transmembrane helix</keyword>
<dbReference type="PANTHER" id="PTHR42703:SF1">
    <property type="entry name" value="NA(+)_H(+) ANTIPORTER SUBUNIT D1"/>
    <property type="match status" value="1"/>
</dbReference>
<proteinExistence type="inferred from homology"/>
<feature type="domain" description="NADH:quinone oxidoreductase/Mrp antiporter transmembrane" evidence="9">
    <location>
        <begin position="137"/>
        <end position="366"/>
    </location>
</feature>
<feature type="transmembrane region" description="Helical" evidence="8">
    <location>
        <begin position="287"/>
        <end position="305"/>
    </location>
</feature>
<feature type="transmembrane region" description="Helical" evidence="8">
    <location>
        <begin position="406"/>
        <end position="432"/>
    </location>
</feature>
<comment type="subcellular location">
    <subcellularLocation>
        <location evidence="1">Cell membrane</location>
        <topology evidence="1">Multi-pass membrane protein</topology>
    </subcellularLocation>
    <subcellularLocation>
        <location evidence="7">Membrane</location>
        <topology evidence="7">Multi-pass membrane protein</topology>
    </subcellularLocation>
</comment>
<evidence type="ECO:0000313" key="11">
    <source>
        <dbReference type="Proteomes" id="UP000445000"/>
    </source>
</evidence>
<evidence type="ECO:0000256" key="1">
    <source>
        <dbReference type="ARBA" id="ARBA00004651"/>
    </source>
</evidence>
<accession>A0A829Y8R0</accession>
<dbReference type="PANTHER" id="PTHR42703">
    <property type="entry name" value="NADH DEHYDROGENASE"/>
    <property type="match status" value="1"/>
</dbReference>
<comment type="similarity">
    <text evidence="2">Belongs to the CPA3 antiporters (TC 2.A.63) subunit D family.</text>
</comment>
<evidence type="ECO:0000256" key="2">
    <source>
        <dbReference type="ARBA" id="ARBA00005346"/>
    </source>
</evidence>
<keyword evidence="6 8" id="KW-0472">Membrane</keyword>
<feature type="transmembrane region" description="Helical" evidence="8">
    <location>
        <begin position="452"/>
        <end position="470"/>
    </location>
</feature>
<organism evidence="10 11">
    <name type="scientific">Steroidobacter agaridevorans</name>
    <dbReference type="NCBI Taxonomy" id="2695856"/>
    <lineage>
        <taxon>Bacteria</taxon>
        <taxon>Pseudomonadati</taxon>
        <taxon>Pseudomonadota</taxon>
        <taxon>Gammaproteobacteria</taxon>
        <taxon>Steroidobacterales</taxon>
        <taxon>Steroidobacteraceae</taxon>
        <taxon>Steroidobacter</taxon>
    </lineage>
</organism>
<reference evidence="11" key="1">
    <citation type="submission" date="2020-01" db="EMBL/GenBank/DDBJ databases">
        <title>'Steroidobacter agaridevorans' sp. nov., agar-degrading bacteria isolated from rhizosphere soils.</title>
        <authorList>
            <person name="Ikenaga M."/>
            <person name="Kataoka M."/>
            <person name="Murouchi A."/>
            <person name="Katsuragi S."/>
            <person name="Sakai M."/>
        </authorList>
    </citation>
    <scope>NUCLEOTIDE SEQUENCE [LARGE SCALE GENOMIC DNA]</scope>
    <source>
        <strain evidence="11">YU21-B</strain>
    </source>
</reference>
<dbReference type="InterPro" id="IPR050586">
    <property type="entry name" value="CPA3_Na-H_Antiporter_D"/>
</dbReference>
<feature type="transmembrane region" description="Helical" evidence="8">
    <location>
        <begin position="140"/>
        <end position="158"/>
    </location>
</feature>
<feature type="transmembrane region" description="Helical" evidence="8">
    <location>
        <begin position="490"/>
        <end position="514"/>
    </location>
</feature>
<dbReference type="Proteomes" id="UP000445000">
    <property type="component" value="Unassembled WGS sequence"/>
</dbReference>
<feature type="transmembrane region" description="Helical" evidence="8">
    <location>
        <begin position="219"/>
        <end position="241"/>
    </location>
</feature>
<evidence type="ECO:0000259" key="9">
    <source>
        <dbReference type="Pfam" id="PF00361"/>
    </source>
</evidence>
<evidence type="ECO:0000313" key="10">
    <source>
        <dbReference type="EMBL" id="GFE79689.1"/>
    </source>
</evidence>
<keyword evidence="3" id="KW-1003">Cell membrane</keyword>
<evidence type="ECO:0000256" key="3">
    <source>
        <dbReference type="ARBA" id="ARBA00022475"/>
    </source>
</evidence>
<name>A0A829Y8R0_9GAMM</name>
<evidence type="ECO:0000256" key="4">
    <source>
        <dbReference type="ARBA" id="ARBA00022692"/>
    </source>
</evidence>
<evidence type="ECO:0000256" key="7">
    <source>
        <dbReference type="RuleBase" id="RU000320"/>
    </source>
</evidence>
<evidence type="ECO:0000256" key="8">
    <source>
        <dbReference type="SAM" id="Phobius"/>
    </source>
</evidence>
<evidence type="ECO:0000256" key="5">
    <source>
        <dbReference type="ARBA" id="ARBA00022989"/>
    </source>
</evidence>
<feature type="transmembrane region" description="Helical" evidence="8">
    <location>
        <begin position="339"/>
        <end position="357"/>
    </location>
</feature>
<dbReference type="AlphaFoldDB" id="A0A829Y8R0"/>
<feature type="transmembrane region" description="Helical" evidence="8">
    <location>
        <begin position="37"/>
        <end position="57"/>
    </location>
</feature>
<keyword evidence="11" id="KW-1185">Reference proteome</keyword>
<feature type="transmembrane region" description="Helical" evidence="8">
    <location>
        <begin position="77"/>
        <end position="104"/>
    </location>
</feature>
<protein>
    <submittedName>
        <fullName evidence="10">Monovalent cation/H+ antiporter subunit D</fullName>
    </submittedName>
</protein>
<evidence type="ECO:0000256" key="6">
    <source>
        <dbReference type="ARBA" id="ARBA00023136"/>
    </source>
</evidence>
<dbReference type="EMBL" id="BLJN01000002">
    <property type="protein sequence ID" value="GFE79689.1"/>
    <property type="molecule type" value="Genomic_DNA"/>
</dbReference>
<dbReference type="InterPro" id="IPR001750">
    <property type="entry name" value="ND/Mrp_TM"/>
</dbReference>
<feature type="transmembrane region" description="Helical" evidence="8">
    <location>
        <begin position="312"/>
        <end position="333"/>
    </location>
</feature>
<feature type="transmembrane region" description="Helical" evidence="8">
    <location>
        <begin position="170"/>
        <end position="194"/>
    </location>
</feature>
<feature type="transmembrane region" description="Helical" evidence="8">
    <location>
        <begin position="253"/>
        <end position="275"/>
    </location>
</feature>
<keyword evidence="4 7" id="KW-0812">Transmembrane</keyword>
<gene>
    <name evidence="10" type="primary">phaD</name>
    <name evidence="10" type="ORF">GCM10011487_16890</name>
</gene>